<name>A0AA39IBP8_9AGAR</name>
<evidence type="ECO:0000313" key="1">
    <source>
        <dbReference type="EMBL" id="KAK0421462.1"/>
    </source>
</evidence>
<dbReference type="Proteomes" id="UP001175226">
    <property type="component" value="Unassembled WGS sequence"/>
</dbReference>
<dbReference type="AlphaFoldDB" id="A0AA39IBP8"/>
<feature type="non-terminal residue" evidence="1">
    <location>
        <position position="1"/>
    </location>
</feature>
<dbReference type="EMBL" id="JAUEPT010000718">
    <property type="protein sequence ID" value="KAK0421462.1"/>
    <property type="molecule type" value="Genomic_DNA"/>
</dbReference>
<keyword evidence="2" id="KW-1185">Reference proteome</keyword>
<evidence type="ECO:0000313" key="2">
    <source>
        <dbReference type="Proteomes" id="UP001175226"/>
    </source>
</evidence>
<reference evidence="1" key="1">
    <citation type="submission" date="2023-06" db="EMBL/GenBank/DDBJ databases">
        <authorList>
            <consortium name="Lawrence Berkeley National Laboratory"/>
            <person name="Ahrendt S."/>
            <person name="Sahu N."/>
            <person name="Indic B."/>
            <person name="Wong-Bajracharya J."/>
            <person name="Merenyi Z."/>
            <person name="Ke H.-M."/>
            <person name="Monk M."/>
            <person name="Kocsube S."/>
            <person name="Drula E."/>
            <person name="Lipzen A."/>
            <person name="Balint B."/>
            <person name="Henrissat B."/>
            <person name="Andreopoulos B."/>
            <person name="Martin F.M."/>
            <person name="Harder C.B."/>
            <person name="Rigling D."/>
            <person name="Ford K.L."/>
            <person name="Foster G.D."/>
            <person name="Pangilinan J."/>
            <person name="Papanicolaou A."/>
            <person name="Barry K."/>
            <person name="LaButti K."/>
            <person name="Viragh M."/>
            <person name="Koriabine M."/>
            <person name="Yan M."/>
            <person name="Riley R."/>
            <person name="Champramary S."/>
            <person name="Plett K.L."/>
            <person name="Tsai I.J."/>
            <person name="Slot J."/>
            <person name="Sipos G."/>
            <person name="Plett J."/>
            <person name="Nagy L.G."/>
            <person name="Grigoriev I.V."/>
        </authorList>
    </citation>
    <scope>NUCLEOTIDE SEQUENCE</scope>
    <source>
        <strain evidence="1">FPL87.14</strain>
    </source>
</reference>
<proteinExistence type="predicted"/>
<organism evidence="1 2">
    <name type="scientific">Armillaria borealis</name>
    <dbReference type="NCBI Taxonomy" id="47425"/>
    <lineage>
        <taxon>Eukaryota</taxon>
        <taxon>Fungi</taxon>
        <taxon>Dikarya</taxon>
        <taxon>Basidiomycota</taxon>
        <taxon>Agaricomycotina</taxon>
        <taxon>Agaricomycetes</taxon>
        <taxon>Agaricomycetidae</taxon>
        <taxon>Agaricales</taxon>
        <taxon>Marasmiineae</taxon>
        <taxon>Physalacriaceae</taxon>
        <taxon>Armillaria</taxon>
    </lineage>
</organism>
<feature type="non-terminal residue" evidence="1">
    <location>
        <position position="88"/>
    </location>
</feature>
<comment type="caution">
    <text evidence="1">The sequence shown here is derived from an EMBL/GenBank/DDBJ whole genome shotgun (WGS) entry which is preliminary data.</text>
</comment>
<sequence length="88" mass="10254">GDTVGQNAQWLLDHHGFYPGDHLEALTTQGISSPYGQFHVNRILDTHHSVTDRLYWMTDEDEDLIIPTLWLEREGFNMVLWYAIIRGE</sequence>
<accession>A0AA39IBP8</accession>
<gene>
    <name evidence="1" type="ORF">EV421DRAFT_1669593</name>
</gene>
<protein>
    <submittedName>
        <fullName evidence="1">Uncharacterized protein</fullName>
    </submittedName>
</protein>